<keyword evidence="8" id="KW-0539">Nucleus</keyword>
<evidence type="ECO:0000313" key="11">
    <source>
        <dbReference type="EMBL" id="CAH1114858.1"/>
    </source>
</evidence>
<feature type="region of interest" description="Disordered" evidence="9">
    <location>
        <begin position="70"/>
        <end position="90"/>
    </location>
</feature>
<dbReference type="GO" id="GO:0003677">
    <property type="term" value="F:DNA binding"/>
    <property type="evidence" value="ECO:0007669"/>
    <property type="project" value="InterPro"/>
</dbReference>
<accession>A0A9P0DDP4</accession>
<sequence length="368" mass="41742">MVMVHEIGHSLGLSHSSNKNAIMFPWYQEENRQLHEDDIMGIESLYGRREKYAKIPEYVLNKMSTATTTAKTTAKTTTTTASTKKSSTTKKPLKSIHTTTMIIPSIKKSIQEFSTNLCNIQIPNVMFIATAPTFPNYRLYIAYNTFLWKLDLNDMHIPLTPELITDYLPNELKSYNISHIFQNSVGDLITINNRMLYAVSFPNLNIQHSFKFPINIKTINALFQTNSGQTYLLYNNNSYIEFNETGDILNRGPTKDLFPGIPEDAKKQVVERRQQSNATSQPDPDMAFLQSVLLNMKAMDNRQKIRFKKGILNLAEEILYAQSVQKEGASINAQSKGSSMNLLATNSLMNTLPRDSLINILSRNSSSY</sequence>
<protein>
    <recommendedName>
        <fullName evidence="10">BESS domain-containing protein</fullName>
    </recommendedName>
</protein>
<dbReference type="PANTHER" id="PTHR10201:SF323">
    <property type="entry name" value="MATRIX METALLOPROTEINASE-21"/>
    <property type="match status" value="1"/>
</dbReference>
<feature type="compositionally biased region" description="Low complexity" evidence="9">
    <location>
        <begin position="70"/>
        <end position="86"/>
    </location>
</feature>
<dbReference type="GO" id="GO:0008270">
    <property type="term" value="F:zinc ion binding"/>
    <property type="evidence" value="ECO:0007669"/>
    <property type="project" value="InterPro"/>
</dbReference>
<evidence type="ECO:0000256" key="3">
    <source>
        <dbReference type="ARBA" id="ARBA00022801"/>
    </source>
</evidence>
<dbReference type="EMBL" id="OV651820">
    <property type="protein sequence ID" value="CAH1114858.1"/>
    <property type="molecule type" value="Genomic_DNA"/>
</dbReference>
<dbReference type="Gene3D" id="3.40.390.10">
    <property type="entry name" value="Collagenase (Catalytic Domain)"/>
    <property type="match status" value="1"/>
</dbReference>
<evidence type="ECO:0000313" key="12">
    <source>
        <dbReference type="Proteomes" id="UP001153636"/>
    </source>
</evidence>
<evidence type="ECO:0000256" key="6">
    <source>
        <dbReference type="PIRSR" id="PIRSR621190-1"/>
    </source>
</evidence>
<evidence type="ECO:0000256" key="1">
    <source>
        <dbReference type="ARBA" id="ARBA00022670"/>
    </source>
</evidence>
<keyword evidence="2 7" id="KW-0479">Metal-binding</keyword>
<dbReference type="Pfam" id="PF02944">
    <property type="entry name" value="BESS"/>
    <property type="match status" value="1"/>
</dbReference>
<keyword evidence="5" id="KW-0482">Metalloprotease</keyword>
<feature type="active site" evidence="6">
    <location>
        <position position="6"/>
    </location>
</feature>
<dbReference type="GO" id="GO:0005634">
    <property type="term" value="C:nucleus"/>
    <property type="evidence" value="ECO:0007669"/>
    <property type="project" value="UniProtKB-SubCell"/>
</dbReference>
<dbReference type="OrthoDB" id="7550572at2759"/>
<reference evidence="11" key="1">
    <citation type="submission" date="2022-01" db="EMBL/GenBank/DDBJ databases">
        <authorList>
            <person name="King R."/>
        </authorList>
    </citation>
    <scope>NUCLEOTIDE SEQUENCE</scope>
</reference>
<dbReference type="InterPro" id="IPR004210">
    <property type="entry name" value="BESS_motif"/>
</dbReference>
<evidence type="ECO:0000256" key="4">
    <source>
        <dbReference type="ARBA" id="ARBA00022833"/>
    </source>
</evidence>
<name>A0A9P0DDP4_9CUCU</name>
<dbReference type="Proteomes" id="UP001153636">
    <property type="component" value="Chromosome 8"/>
</dbReference>
<gene>
    <name evidence="11" type="ORF">PSYICH_LOCUS14456</name>
</gene>
<dbReference type="PANTHER" id="PTHR10201">
    <property type="entry name" value="MATRIX METALLOPROTEINASE"/>
    <property type="match status" value="1"/>
</dbReference>
<dbReference type="GO" id="GO:0006508">
    <property type="term" value="P:proteolysis"/>
    <property type="evidence" value="ECO:0007669"/>
    <property type="project" value="UniProtKB-KW"/>
</dbReference>
<evidence type="ECO:0000256" key="8">
    <source>
        <dbReference type="PROSITE-ProRule" id="PRU00371"/>
    </source>
</evidence>
<keyword evidence="3" id="KW-0378">Hydrolase</keyword>
<keyword evidence="4 7" id="KW-0862">Zinc</keyword>
<organism evidence="11 12">
    <name type="scientific">Psylliodes chrysocephalus</name>
    <dbReference type="NCBI Taxonomy" id="3402493"/>
    <lineage>
        <taxon>Eukaryota</taxon>
        <taxon>Metazoa</taxon>
        <taxon>Ecdysozoa</taxon>
        <taxon>Arthropoda</taxon>
        <taxon>Hexapoda</taxon>
        <taxon>Insecta</taxon>
        <taxon>Pterygota</taxon>
        <taxon>Neoptera</taxon>
        <taxon>Endopterygota</taxon>
        <taxon>Coleoptera</taxon>
        <taxon>Polyphaga</taxon>
        <taxon>Cucujiformia</taxon>
        <taxon>Chrysomeloidea</taxon>
        <taxon>Chrysomelidae</taxon>
        <taxon>Galerucinae</taxon>
        <taxon>Alticini</taxon>
        <taxon>Psylliodes</taxon>
    </lineage>
</organism>
<dbReference type="PROSITE" id="PS51031">
    <property type="entry name" value="BESS"/>
    <property type="match status" value="1"/>
</dbReference>
<dbReference type="SUPFAM" id="SSF55486">
    <property type="entry name" value="Metalloproteases ('zincins'), catalytic domain"/>
    <property type="match status" value="1"/>
</dbReference>
<keyword evidence="1" id="KW-0645">Protease</keyword>
<dbReference type="InterPro" id="IPR036375">
    <property type="entry name" value="Hemopexin-like_dom_sf"/>
</dbReference>
<dbReference type="PRINTS" id="PR00138">
    <property type="entry name" value="MATRIXIN"/>
</dbReference>
<evidence type="ECO:0000256" key="2">
    <source>
        <dbReference type="ARBA" id="ARBA00022723"/>
    </source>
</evidence>
<comment type="cofactor">
    <cofactor evidence="7">
        <name>Zn(2+)</name>
        <dbReference type="ChEBI" id="CHEBI:29105"/>
    </cofactor>
    <text evidence="7">Binds 2 Zn(2+) ions per subunit.</text>
</comment>
<feature type="binding site" evidence="7">
    <location>
        <position position="5"/>
    </location>
    <ligand>
        <name>Zn(2+)</name>
        <dbReference type="ChEBI" id="CHEBI:29105"/>
        <label>2</label>
        <note>catalytic</note>
    </ligand>
</feature>
<evidence type="ECO:0000256" key="9">
    <source>
        <dbReference type="SAM" id="MobiDB-lite"/>
    </source>
</evidence>
<feature type="binding site" evidence="7">
    <location>
        <position position="23"/>
    </location>
    <ligand>
        <name>Zn(2+)</name>
        <dbReference type="ChEBI" id="CHEBI:29105"/>
        <label>2</label>
        <note>catalytic</note>
    </ligand>
</feature>
<evidence type="ECO:0000256" key="5">
    <source>
        <dbReference type="ARBA" id="ARBA00023049"/>
    </source>
</evidence>
<proteinExistence type="predicted"/>
<keyword evidence="12" id="KW-1185">Reference proteome</keyword>
<dbReference type="Gene3D" id="2.110.10.10">
    <property type="entry name" value="Hemopexin-like domain"/>
    <property type="match status" value="1"/>
</dbReference>
<feature type="domain" description="BESS" evidence="10">
    <location>
        <begin position="282"/>
        <end position="321"/>
    </location>
</feature>
<dbReference type="GO" id="GO:0031012">
    <property type="term" value="C:extracellular matrix"/>
    <property type="evidence" value="ECO:0007669"/>
    <property type="project" value="InterPro"/>
</dbReference>
<dbReference type="GO" id="GO:0030198">
    <property type="term" value="P:extracellular matrix organization"/>
    <property type="evidence" value="ECO:0007669"/>
    <property type="project" value="TreeGrafter"/>
</dbReference>
<evidence type="ECO:0000256" key="7">
    <source>
        <dbReference type="PIRSR" id="PIRSR621190-2"/>
    </source>
</evidence>
<evidence type="ECO:0000259" key="10">
    <source>
        <dbReference type="PROSITE" id="PS51031"/>
    </source>
</evidence>
<dbReference type="InterPro" id="IPR001818">
    <property type="entry name" value="Pept_M10_metallopeptidase"/>
</dbReference>
<dbReference type="InterPro" id="IPR024079">
    <property type="entry name" value="MetalloPept_cat_dom_sf"/>
</dbReference>
<dbReference type="Pfam" id="PF00413">
    <property type="entry name" value="Peptidase_M10"/>
    <property type="match status" value="1"/>
</dbReference>
<feature type="binding site" evidence="7">
    <location>
        <position position="9"/>
    </location>
    <ligand>
        <name>Zn(2+)</name>
        <dbReference type="ChEBI" id="CHEBI:29105"/>
        <label>2</label>
        <note>catalytic</note>
    </ligand>
</feature>
<dbReference type="GO" id="GO:0004222">
    <property type="term" value="F:metalloendopeptidase activity"/>
    <property type="evidence" value="ECO:0007669"/>
    <property type="project" value="InterPro"/>
</dbReference>
<dbReference type="AlphaFoldDB" id="A0A9P0DDP4"/>
<dbReference type="SUPFAM" id="SSF50923">
    <property type="entry name" value="Hemopexin-like domain"/>
    <property type="match status" value="1"/>
</dbReference>
<feature type="binding site" evidence="7">
    <location>
        <position position="15"/>
    </location>
    <ligand>
        <name>Zn(2+)</name>
        <dbReference type="ChEBI" id="CHEBI:29105"/>
        <label>2</label>
        <note>catalytic</note>
    </ligand>
</feature>
<dbReference type="InterPro" id="IPR021190">
    <property type="entry name" value="Pept_M10A"/>
</dbReference>
<dbReference type="GO" id="GO:0030574">
    <property type="term" value="P:collagen catabolic process"/>
    <property type="evidence" value="ECO:0007669"/>
    <property type="project" value="TreeGrafter"/>
</dbReference>
<comment type="subcellular location">
    <subcellularLocation>
        <location evidence="8">Nucleus</location>
    </subcellularLocation>
</comment>